<dbReference type="SUPFAM" id="SSF51419">
    <property type="entry name" value="PLP-binding barrel"/>
    <property type="match status" value="1"/>
</dbReference>
<dbReference type="HAMAP" id="MF_01201">
    <property type="entry name" value="Ala_racemase"/>
    <property type="match status" value="1"/>
</dbReference>
<accession>A0A2R4C9Q8</accession>
<comment type="cofactor">
    <cofactor evidence="2 7 8">
        <name>pyridoxal 5'-phosphate</name>
        <dbReference type="ChEBI" id="CHEBI:597326"/>
    </cofactor>
</comment>
<dbReference type="InterPro" id="IPR001608">
    <property type="entry name" value="Ala_racemase_N"/>
</dbReference>
<feature type="binding site" evidence="7 9">
    <location>
        <position position="134"/>
    </location>
    <ligand>
        <name>substrate</name>
    </ligand>
</feature>
<feature type="domain" description="Alanine racemase C-terminal" evidence="10">
    <location>
        <begin position="242"/>
        <end position="366"/>
    </location>
</feature>
<dbReference type="Proteomes" id="UP000240505">
    <property type="component" value="Chromosome"/>
</dbReference>
<dbReference type="OrthoDB" id="9813814at2"/>
<keyword evidence="5 7" id="KW-0663">Pyridoxal phosphate</keyword>
<feature type="modified residue" description="N6-(pyridoxal phosphate)lysine" evidence="7 8">
    <location>
        <position position="35"/>
    </location>
</feature>
<keyword evidence="6 7" id="KW-0413">Isomerase</keyword>
<dbReference type="PANTHER" id="PTHR30511">
    <property type="entry name" value="ALANINE RACEMASE"/>
    <property type="match status" value="1"/>
</dbReference>
<dbReference type="EMBL" id="CP028324">
    <property type="protein sequence ID" value="AVR96347.1"/>
    <property type="molecule type" value="Genomic_DNA"/>
</dbReference>
<dbReference type="UniPathway" id="UPA00042">
    <property type="reaction ID" value="UER00497"/>
</dbReference>
<evidence type="ECO:0000256" key="9">
    <source>
        <dbReference type="PIRSR" id="PIRSR600821-52"/>
    </source>
</evidence>
<evidence type="ECO:0000313" key="11">
    <source>
        <dbReference type="EMBL" id="AVR96347.1"/>
    </source>
</evidence>
<dbReference type="SMART" id="SM01005">
    <property type="entry name" value="Ala_racemase_C"/>
    <property type="match status" value="1"/>
</dbReference>
<reference evidence="11 12" key="1">
    <citation type="submission" date="2018-03" db="EMBL/GenBank/DDBJ databases">
        <title>Massilia armeniaca sp. nov., isolated from desert soil.</title>
        <authorList>
            <person name="Huang H."/>
            <person name="Ren M."/>
        </authorList>
    </citation>
    <scope>NUCLEOTIDE SEQUENCE [LARGE SCALE GENOMIC DNA]</scope>
    <source>
        <strain evidence="11 12">ZMN-3</strain>
    </source>
</reference>
<dbReference type="GO" id="GO:0030632">
    <property type="term" value="P:D-alanine biosynthetic process"/>
    <property type="evidence" value="ECO:0007669"/>
    <property type="project" value="UniProtKB-UniRule"/>
</dbReference>
<dbReference type="Pfam" id="PF01168">
    <property type="entry name" value="Ala_racemase_N"/>
    <property type="match status" value="1"/>
</dbReference>
<proteinExistence type="inferred from homology"/>
<feature type="active site" description="Proton acceptor; specific for D-alanine" evidence="7">
    <location>
        <position position="35"/>
    </location>
</feature>
<evidence type="ECO:0000259" key="10">
    <source>
        <dbReference type="SMART" id="SM01005"/>
    </source>
</evidence>
<dbReference type="PANTHER" id="PTHR30511:SF0">
    <property type="entry name" value="ALANINE RACEMASE, CATABOLIC-RELATED"/>
    <property type="match status" value="1"/>
</dbReference>
<dbReference type="PROSITE" id="PS00395">
    <property type="entry name" value="ALANINE_RACEMASE"/>
    <property type="match status" value="1"/>
</dbReference>
<evidence type="ECO:0000256" key="1">
    <source>
        <dbReference type="ARBA" id="ARBA00000316"/>
    </source>
</evidence>
<dbReference type="RefSeq" id="WP_107141694.1">
    <property type="nucleotide sequence ID" value="NZ_CP028324.1"/>
</dbReference>
<dbReference type="InterPro" id="IPR029066">
    <property type="entry name" value="PLP-binding_barrel"/>
</dbReference>
<dbReference type="GO" id="GO:0008784">
    <property type="term" value="F:alanine racemase activity"/>
    <property type="evidence" value="ECO:0007669"/>
    <property type="project" value="UniProtKB-UniRule"/>
</dbReference>
<dbReference type="Gene3D" id="3.20.20.10">
    <property type="entry name" value="Alanine racemase"/>
    <property type="match status" value="1"/>
</dbReference>
<dbReference type="GO" id="GO:0030170">
    <property type="term" value="F:pyridoxal phosphate binding"/>
    <property type="evidence" value="ECO:0007669"/>
    <property type="project" value="UniProtKB-UniRule"/>
</dbReference>
<comment type="catalytic activity">
    <reaction evidence="1 7">
        <text>L-alanine = D-alanine</text>
        <dbReference type="Rhea" id="RHEA:20249"/>
        <dbReference type="ChEBI" id="CHEBI:57416"/>
        <dbReference type="ChEBI" id="CHEBI:57972"/>
        <dbReference type="EC" id="5.1.1.1"/>
    </reaction>
</comment>
<dbReference type="FunFam" id="3.20.20.10:FF:000002">
    <property type="entry name" value="Alanine racemase"/>
    <property type="match status" value="1"/>
</dbReference>
<dbReference type="InterPro" id="IPR000821">
    <property type="entry name" value="Ala_racemase"/>
</dbReference>
<evidence type="ECO:0000256" key="6">
    <source>
        <dbReference type="ARBA" id="ARBA00023235"/>
    </source>
</evidence>
<gene>
    <name evidence="11" type="primary">alr</name>
    <name evidence="11" type="ORF">C9I28_11975</name>
</gene>
<comment type="pathway">
    <text evidence="7">Amino-acid biosynthesis; D-alanine biosynthesis; D-alanine from L-alanine: step 1/1.</text>
</comment>
<dbReference type="GO" id="GO:0005829">
    <property type="term" value="C:cytosol"/>
    <property type="evidence" value="ECO:0007669"/>
    <property type="project" value="TreeGrafter"/>
</dbReference>
<dbReference type="KEGG" id="masz:C9I28_11975"/>
<keyword evidence="12" id="KW-1185">Reference proteome</keyword>
<evidence type="ECO:0000256" key="8">
    <source>
        <dbReference type="PIRSR" id="PIRSR600821-50"/>
    </source>
</evidence>
<comment type="similarity">
    <text evidence="3 7">Belongs to the alanine racemase family.</text>
</comment>
<organism evidence="11 12">
    <name type="scientific">Pseudoduganella armeniaca</name>
    <dbReference type="NCBI Taxonomy" id="2072590"/>
    <lineage>
        <taxon>Bacteria</taxon>
        <taxon>Pseudomonadati</taxon>
        <taxon>Pseudomonadota</taxon>
        <taxon>Betaproteobacteria</taxon>
        <taxon>Burkholderiales</taxon>
        <taxon>Oxalobacteraceae</taxon>
        <taxon>Telluria group</taxon>
        <taxon>Pseudoduganella</taxon>
    </lineage>
</organism>
<dbReference type="EC" id="5.1.1.1" evidence="4 7"/>
<dbReference type="Gene3D" id="2.40.37.10">
    <property type="entry name" value="Lyase, Ornithine Decarboxylase, Chain A, domain 1"/>
    <property type="match status" value="1"/>
</dbReference>
<feature type="binding site" evidence="7 9">
    <location>
        <position position="311"/>
    </location>
    <ligand>
        <name>substrate</name>
    </ligand>
</feature>
<evidence type="ECO:0000256" key="3">
    <source>
        <dbReference type="ARBA" id="ARBA00007880"/>
    </source>
</evidence>
<dbReference type="PRINTS" id="PR00992">
    <property type="entry name" value="ALARACEMASE"/>
</dbReference>
<dbReference type="FunFam" id="2.40.37.10:FF:000002">
    <property type="entry name" value="Alanine racemase"/>
    <property type="match status" value="1"/>
</dbReference>
<evidence type="ECO:0000313" key="12">
    <source>
        <dbReference type="Proteomes" id="UP000240505"/>
    </source>
</evidence>
<comment type="function">
    <text evidence="7">Catalyzes the interconversion of L-alanine and D-alanine. May also act on other amino acids.</text>
</comment>
<sequence length="366" mass="39098">MPRPITATVHLAAMRHNLERARACAPGSKAWAVVKANAYGHGLERALRGFAAADGLALIEFDNAVRLRELGWSKPVLLLEGWFDAADLATMARHDLNGAAHCMEQIALLEDYCARTPPARPFNVHLKMNTGMNRLGFKPEQFGAAFARLRAIAHVGEITLMTHFANADEAHHPCVSLHEQLRRFDEGTAGLPGPRSVANSAGVFQMPGMGEALVSDWIRPGIMLYGGTPGGRTAADYGLRPAMTLASTLIGVQDIKAGDFVGYGSRFEAEGAMRIGVVACGYADGYPRHAPTGTPILVDGVRTRTVGRVSMDMLAVDLTPVPQARVGSRVVLWGEGLPIDDVATAAGTIGYELMCAVAPRVPVLED</sequence>
<name>A0A2R4C9Q8_9BURK</name>
<evidence type="ECO:0000256" key="2">
    <source>
        <dbReference type="ARBA" id="ARBA00001933"/>
    </source>
</evidence>
<dbReference type="InterPro" id="IPR011079">
    <property type="entry name" value="Ala_racemase_C"/>
</dbReference>
<evidence type="ECO:0000256" key="5">
    <source>
        <dbReference type="ARBA" id="ARBA00022898"/>
    </source>
</evidence>
<dbReference type="Pfam" id="PF00842">
    <property type="entry name" value="Ala_racemase_C"/>
    <property type="match status" value="1"/>
</dbReference>
<feature type="active site" description="Proton acceptor; specific for L-alanine" evidence="7">
    <location>
        <position position="263"/>
    </location>
</feature>
<protein>
    <recommendedName>
        <fullName evidence="4 7">Alanine racemase</fullName>
        <ecNumber evidence="4 7">5.1.1.1</ecNumber>
    </recommendedName>
</protein>
<evidence type="ECO:0000256" key="7">
    <source>
        <dbReference type="HAMAP-Rule" id="MF_01201"/>
    </source>
</evidence>
<dbReference type="CDD" id="cd06827">
    <property type="entry name" value="PLPDE_III_AR_proteobact"/>
    <property type="match status" value="1"/>
</dbReference>
<dbReference type="AlphaFoldDB" id="A0A2R4C9Q8"/>
<dbReference type="NCBIfam" id="TIGR00492">
    <property type="entry name" value="alr"/>
    <property type="match status" value="1"/>
</dbReference>
<dbReference type="InterPro" id="IPR009006">
    <property type="entry name" value="Ala_racemase/Decarboxylase_C"/>
</dbReference>
<dbReference type="SUPFAM" id="SSF50621">
    <property type="entry name" value="Alanine racemase C-terminal domain-like"/>
    <property type="match status" value="1"/>
</dbReference>
<dbReference type="InterPro" id="IPR020622">
    <property type="entry name" value="Ala_racemase_pyridoxalP-BS"/>
</dbReference>
<evidence type="ECO:0000256" key="4">
    <source>
        <dbReference type="ARBA" id="ARBA00013089"/>
    </source>
</evidence>